<feature type="non-terminal residue" evidence="5">
    <location>
        <position position="1"/>
    </location>
</feature>
<keyword evidence="4" id="KW-0472">Membrane</keyword>
<dbReference type="InterPro" id="IPR005372">
    <property type="entry name" value="UPF0182"/>
</dbReference>
<protein>
    <submittedName>
        <fullName evidence="5">Uncharacterized protein</fullName>
    </submittedName>
</protein>
<dbReference type="Pfam" id="PF03699">
    <property type="entry name" value="UPF0182"/>
    <property type="match status" value="1"/>
</dbReference>
<keyword evidence="1" id="KW-1003">Cell membrane</keyword>
<keyword evidence="2" id="KW-0812">Transmembrane</keyword>
<evidence type="ECO:0000256" key="2">
    <source>
        <dbReference type="ARBA" id="ARBA00022692"/>
    </source>
</evidence>
<keyword evidence="3" id="KW-1133">Transmembrane helix</keyword>
<name>A0A383DLF4_9ZZZZ</name>
<evidence type="ECO:0000256" key="1">
    <source>
        <dbReference type="ARBA" id="ARBA00022475"/>
    </source>
</evidence>
<organism evidence="5">
    <name type="scientific">marine metagenome</name>
    <dbReference type="NCBI Taxonomy" id="408172"/>
    <lineage>
        <taxon>unclassified sequences</taxon>
        <taxon>metagenomes</taxon>
        <taxon>ecological metagenomes</taxon>
    </lineage>
</organism>
<evidence type="ECO:0000313" key="5">
    <source>
        <dbReference type="EMBL" id="SVE45316.1"/>
    </source>
</evidence>
<dbReference type="GO" id="GO:0005576">
    <property type="term" value="C:extracellular region"/>
    <property type="evidence" value="ECO:0007669"/>
    <property type="project" value="TreeGrafter"/>
</dbReference>
<reference evidence="5" key="1">
    <citation type="submission" date="2018-05" db="EMBL/GenBank/DDBJ databases">
        <authorList>
            <person name="Lanie J.A."/>
            <person name="Ng W.-L."/>
            <person name="Kazmierczak K.M."/>
            <person name="Andrzejewski T.M."/>
            <person name="Davidsen T.M."/>
            <person name="Wayne K.J."/>
            <person name="Tettelin H."/>
            <person name="Glass J.I."/>
            <person name="Rusch D."/>
            <person name="Podicherti R."/>
            <person name="Tsui H.-C.T."/>
            <person name="Winkler M.E."/>
        </authorList>
    </citation>
    <scope>NUCLEOTIDE SEQUENCE</scope>
</reference>
<dbReference type="AlphaFoldDB" id="A0A383DLF4"/>
<sequence length="233" mass="25634">TLPQELAQGTSPVPYQPEYGLYRLPGESTSAFLLTSVFVPRGRQNLTAILTAQSEPDRYGELILFDVPVEDQVPGPRQVEALIEQDPIISQQFSLWRTGGSQVWTGHLHLIPVGKTLLYMEPVFLAAEEDAIPELRRFVVSDGHRVSMQETLEESVQALLMLALDSPLPSVLPVSMVGTQDPTILDTSDWPVEALALLERGEQALREGDFQAFGESLAELRALLETLSAGGRE</sequence>
<gene>
    <name evidence="5" type="ORF">METZ01_LOCUS498170</name>
</gene>
<dbReference type="EMBL" id="UINC01218341">
    <property type="protein sequence ID" value="SVE45316.1"/>
    <property type="molecule type" value="Genomic_DNA"/>
</dbReference>
<accession>A0A383DLF4</accession>
<dbReference type="PANTHER" id="PTHR39344:SF1">
    <property type="entry name" value="UPF0182 PROTEIN SLL1060"/>
    <property type="match status" value="1"/>
</dbReference>
<dbReference type="PANTHER" id="PTHR39344">
    <property type="entry name" value="UPF0182 PROTEIN SLL1060"/>
    <property type="match status" value="1"/>
</dbReference>
<evidence type="ECO:0000256" key="4">
    <source>
        <dbReference type="ARBA" id="ARBA00023136"/>
    </source>
</evidence>
<proteinExistence type="predicted"/>
<dbReference type="GO" id="GO:0016020">
    <property type="term" value="C:membrane"/>
    <property type="evidence" value="ECO:0007669"/>
    <property type="project" value="InterPro"/>
</dbReference>
<evidence type="ECO:0000256" key="3">
    <source>
        <dbReference type="ARBA" id="ARBA00022989"/>
    </source>
</evidence>